<dbReference type="Pfam" id="PF00787">
    <property type="entry name" value="PX"/>
    <property type="match status" value="1"/>
</dbReference>
<evidence type="ECO:0000313" key="6">
    <source>
        <dbReference type="EMBL" id="KAF9968083.1"/>
    </source>
</evidence>
<evidence type="ECO:0000313" key="7">
    <source>
        <dbReference type="Proteomes" id="UP000738359"/>
    </source>
</evidence>
<dbReference type="Gene3D" id="2.30.30.40">
    <property type="entry name" value="SH3 Domains"/>
    <property type="match status" value="1"/>
</dbReference>
<dbReference type="PANTHER" id="PTHR45827">
    <property type="entry name" value="SORTING NEXIN"/>
    <property type="match status" value="1"/>
</dbReference>
<accession>A0A9P6JE59</accession>
<evidence type="ECO:0000256" key="1">
    <source>
        <dbReference type="ARBA" id="ARBA00022443"/>
    </source>
</evidence>
<name>A0A9P6JE59_MORAP</name>
<evidence type="ECO:0000256" key="2">
    <source>
        <dbReference type="PROSITE-ProRule" id="PRU00192"/>
    </source>
</evidence>
<dbReference type="Gene3D" id="3.30.1520.10">
    <property type="entry name" value="Phox-like domain"/>
    <property type="match status" value="1"/>
</dbReference>
<dbReference type="GO" id="GO:0035091">
    <property type="term" value="F:phosphatidylinositol binding"/>
    <property type="evidence" value="ECO:0007669"/>
    <property type="project" value="InterPro"/>
</dbReference>
<dbReference type="SMART" id="SM00326">
    <property type="entry name" value="SH3"/>
    <property type="match status" value="1"/>
</dbReference>
<dbReference type="InterPro" id="IPR019497">
    <property type="entry name" value="Sorting_nexin_WASP-bd-dom"/>
</dbReference>
<feature type="compositionally biased region" description="Low complexity" evidence="3">
    <location>
        <begin position="47"/>
        <end position="84"/>
    </location>
</feature>
<evidence type="ECO:0000256" key="3">
    <source>
        <dbReference type="SAM" id="MobiDB-lite"/>
    </source>
</evidence>
<dbReference type="InterPro" id="IPR027267">
    <property type="entry name" value="AH/BAR_dom_sf"/>
</dbReference>
<dbReference type="PROSITE" id="PS50195">
    <property type="entry name" value="PX"/>
    <property type="match status" value="1"/>
</dbReference>
<dbReference type="Gene3D" id="1.20.1270.60">
    <property type="entry name" value="Arfaptin homology (AH) domain/BAR domain"/>
    <property type="match status" value="1"/>
</dbReference>
<dbReference type="InterPro" id="IPR036871">
    <property type="entry name" value="PX_dom_sf"/>
</dbReference>
<evidence type="ECO:0000259" key="5">
    <source>
        <dbReference type="PROSITE" id="PS50195"/>
    </source>
</evidence>
<dbReference type="SUPFAM" id="SSF50044">
    <property type="entry name" value="SH3-domain"/>
    <property type="match status" value="1"/>
</dbReference>
<feature type="compositionally biased region" description="Polar residues" evidence="3">
    <location>
        <begin position="256"/>
        <end position="270"/>
    </location>
</feature>
<comment type="caution">
    <text evidence="6">The sequence shown here is derived from an EMBL/GenBank/DDBJ whole genome shotgun (WGS) entry which is preliminary data.</text>
</comment>
<dbReference type="InterPro" id="IPR001452">
    <property type="entry name" value="SH3_domain"/>
</dbReference>
<dbReference type="GO" id="GO:0031410">
    <property type="term" value="C:cytoplasmic vesicle"/>
    <property type="evidence" value="ECO:0007669"/>
    <property type="project" value="TreeGrafter"/>
</dbReference>
<feature type="region of interest" description="Disordered" evidence="3">
    <location>
        <begin position="693"/>
        <end position="713"/>
    </location>
</feature>
<reference evidence="6" key="1">
    <citation type="journal article" date="2020" name="Fungal Divers.">
        <title>Resolving the Mortierellaceae phylogeny through synthesis of multi-gene phylogenetics and phylogenomics.</title>
        <authorList>
            <person name="Vandepol N."/>
            <person name="Liber J."/>
            <person name="Desiro A."/>
            <person name="Na H."/>
            <person name="Kennedy M."/>
            <person name="Barry K."/>
            <person name="Grigoriev I.V."/>
            <person name="Miller A.N."/>
            <person name="O'Donnell K."/>
            <person name="Stajich J.E."/>
            <person name="Bonito G."/>
        </authorList>
    </citation>
    <scope>NUCLEOTIDE SEQUENCE</scope>
    <source>
        <strain evidence="6">CK1249</strain>
    </source>
</reference>
<protein>
    <recommendedName>
        <fullName evidence="8">Sorting nexin</fullName>
    </recommendedName>
</protein>
<dbReference type="GO" id="GO:0016197">
    <property type="term" value="P:endosomal transport"/>
    <property type="evidence" value="ECO:0007669"/>
    <property type="project" value="TreeGrafter"/>
</dbReference>
<dbReference type="Pfam" id="PF10456">
    <property type="entry name" value="BAR_3_WASP_bdg"/>
    <property type="match status" value="1"/>
</dbReference>
<evidence type="ECO:0008006" key="8">
    <source>
        <dbReference type="Google" id="ProtNLM"/>
    </source>
</evidence>
<dbReference type="PROSITE" id="PS50002">
    <property type="entry name" value="SH3"/>
    <property type="match status" value="1"/>
</dbReference>
<feature type="region of interest" description="Disordered" evidence="3">
    <location>
        <begin position="215"/>
        <end position="283"/>
    </location>
</feature>
<proteinExistence type="predicted"/>
<feature type="compositionally biased region" description="Low complexity" evidence="3">
    <location>
        <begin position="224"/>
        <end position="238"/>
    </location>
</feature>
<dbReference type="AlphaFoldDB" id="A0A9P6JE59"/>
<feature type="domain" description="SH3" evidence="4">
    <location>
        <begin position="89"/>
        <end position="150"/>
    </location>
</feature>
<keyword evidence="1 2" id="KW-0728">SH3 domain</keyword>
<dbReference type="Pfam" id="PF14604">
    <property type="entry name" value="SH3_9"/>
    <property type="match status" value="1"/>
</dbReference>
<dbReference type="InterPro" id="IPR001683">
    <property type="entry name" value="PX_dom"/>
</dbReference>
<dbReference type="GO" id="GO:0005886">
    <property type="term" value="C:plasma membrane"/>
    <property type="evidence" value="ECO:0007669"/>
    <property type="project" value="TreeGrafter"/>
</dbReference>
<dbReference type="Proteomes" id="UP000738359">
    <property type="component" value="Unassembled WGS sequence"/>
</dbReference>
<dbReference type="InterPro" id="IPR036028">
    <property type="entry name" value="SH3-like_dom_sf"/>
</dbReference>
<dbReference type="GO" id="GO:0097320">
    <property type="term" value="P:plasma membrane tubulation"/>
    <property type="evidence" value="ECO:0007669"/>
    <property type="project" value="TreeGrafter"/>
</dbReference>
<dbReference type="PANTHER" id="PTHR45827:SF1">
    <property type="entry name" value="SORTING NEXIN"/>
    <property type="match status" value="1"/>
</dbReference>
<organism evidence="6 7">
    <name type="scientific">Mortierella alpina</name>
    <name type="common">Oleaginous fungus</name>
    <name type="synonym">Mortierella renispora</name>
    <dbReference type="NCBI Taxonomy" id="64518"/>
    <lineage>
        <taxon>Eukaryota</taxon>
        <taxon>Fungi</taxon>
        <taxon>Fungi incertae sedis</taxon>
        <taxon>Mucoromycota</taxon>
        <taxon>Mortierellomycotina</taxon>
        <taxon>Mortierellomycetes</taxon>
        <taxon>Mortierellales</taxon>
        <taxon>Mortierellaceae</taxon>
        <taxon>Mortierella</taxon>
    </lineage>
</organism>
<dbReference type="SMART" id="SM00312">
    <property type="entry name" value="PX"/>
    <property type="match status" value="1"/>
</dbReference>
<feature type="region of interest" description="Disordered" evidence="3">
    <location>
        <begin position="47"/>
        <end position="92"/>
    </location>
</feature>
<evidence type="ECO:0000259" key="4">
    <source>
        <dbReference type="PROSITE" id="PS50002"/>
    </source>
</evidence>
<feature type="domain" description="PX" evidence="5">
    <location>
        <begin position="317"/>
        <end position="429"/>
    </location>
</feature>
<dbReference type="EMBL" id="JAAAHY010000039">
    <property type="protein sequence ID" value="KAF9968083.1"/>
    <property type="molecule type" value="Genomic_DNA"/>
</dbReference>
<sequence length="753" mass="84847">MISSAPAIPKIHPVFATQPQLLSTVADEGELDVEYKEGAFSINAAISQQQPQQLQQQQQQQHPSGSGQQPQELSSGQQTPKQQLPQPPPQGWTVRALYDFEGQPEFSELSFVAGDVLTVVKVGLAEGWSLAEKDGVRGLVPEAYVTYVHDFSVSPDGCGGHTQQTSTTSAYSSYSTATASGTVVGTNPRNSVFGKRQLNRFSWFVTTGVEEFLLTGGTTNNNQSASKGSSGFGSNSKDSPSHRTSSVHDLLEERSPPNSGGSLRQLQHPQGSGPGGSMRTNPGDKILEEEEDEEEVTESDKHYIQSGPSWQEKAPLFNVRVHDPETRRKMVGMQEYTLFQVTSTFTQGVSVTVERRYSQFEWLYERLLNKFGALVFPLLPEKQYAGRFSEEFIERRRRALERFLNRLVRHPVLRYSDLLTHFLSCSDDGDWRRAERKFDHDRITGTAFFQHVYHPEFNVNEDGDIDLVERFNAHCKGSERLMPFLTDASLAYKEGVSDSQFRYKRLGLALLNLISTTRDGLENQTLNDELAWCWRENCPDCLRLTKAMQTTAETMQLMADIHQTHITEGCLPWQETLKEHATPSSTYAPLVDMHTGTHKKLVEVFEKEQTMEEVDSETVKSRCDTVFNITLAEMDRVHDERVQDFQKGTKEFLDSQIAYHEKMLAHLKQARAMFDEPYYENLSKSPRFRSKYEKDMDDQRYQSQKPSRPVSAASVASVSNMVGGVVDGVGFMNGLLKTKTRTSAGRSIMGFWS</sequence>
<dbReference type="SUPFAM" id="SSF64268">
    <property type="entry name" value="PX domain"/>
    <property type="match status" value="1"/>
</dbReference>
<keyword evidence="7" id="KW-1185">Reference proteome</keyword>
<dbReference type="GO" id="GO:0006897">
    <property type="term" value="P:endocytosis"/>
    <property type="evidence" value="ECO:0007669"/>
    <property type="project" value="TreeGrafter"/>
</dbReference>
<gene>
    <name evidence="6" type="ORF">BGZ70_006745</name>
</gene>
<dbReference type="OrthoDB" id="10254720at2759"/>
<dbReference type="PRINTS" id="PR00452">
    <property type="entry name" value="SH3DOMAIN"/>
</dbReference>